<organism evidence="5 6">
    <name type="scientific">Cryoendolithus antarcticus</name>
    <dbReference type="NCBI Taxonomy" id="1507870"/>
    <lineage>
        <taxon>Eukaryota</taxon>
        <taxon>Fungi</taxon>
        <taxon>Dikarya</taxon>
        <taxon>Ascomycota</taxon>
        <taxon>Pezizomycotina</taxon>
        <taxon>Dothideomycetes</taxon>
        <taxon>Dothideomycetidae</taxon>
        <taxon>Cladosporiales</taxon>
        <taxon>Cladosporiaceae</taxon>
        <taxon>Cryoendolithus</taxon>
    </lineage>
</organism>
<dbReference type="AlphaFoldDB" id="A0A1V8SH46"/>
<comment type="caution">
    <text evidence="5">The sequence shown here is derived from an EMBL/GenBank/DDBJ whole genome shotgun (WGS) entry which is preliminary data.</text>
</comment>
<accession>A0A1V8SH46</accession>
<dbReference type="Pfam" id="PF10451">
    <property type="entry name" value="Stn1"/>
    <property type="match status" value="1"/>
</dbReference>
<evidence type="ECO:0000256" key="1">
    <source>
        <dbReference type="ARBA" id="ARBA00004574"/>
    </source>
</evidence>
<dbReference type="GO" id="GO:0000781">
    <property type="term" value="C:chromosome, telomeric region"/>
    <property type="evidence" value="ECO:0007669"/>
    <property type="project" value="UniProtKB-SubCell"/>
</dbReference>
<dbReference type="Proteomes" id="UP000192596">
    <property type="component" value="Unassembled WGS sequence"/>
</dbReference>
<protein>
    <recommendedName>
        <fullName evidence="4">CST complex subunit Stn1 N-terminal domain-containing protein</fullName>
    </recommendedName>
</protein>
<keyword evidence="2" id="KW-0158">Chromosome</keyword>
<dbReference type="InParanoid" id="A0A1V8SH46"/>
<evidence type="ECO:0000256" key="3">
    <source>
        <dbReference type="ARBA" id="ARBA00022895"/>
    </source>
</evidence>
<evidence type="ECO:0000313" key="6">
    <source>
        <dbReference type="Proteomes" id="UP000192596"/>
    </source>
</evidence>
<dbReference type="InterPro" id="IPR012340">
    <property type="entry name" value="NA-bd_OB-fold"/>
</dbReference>
<comment type="subcellular location">
    <subcellularLocation>
        <location evidence="1">Chromosome</location>
        <location evidence="1">Telomere</location>
    </subcellularLocation>
</comment>
<keyword evidence="3" id="KW-0779">Telomere</keyword>
<dbReference type="InterPro" id="IPR018856">
    <property type="entry name" value="Stn1_N"/>
</dbReference>
<evidence type="ECO:0000313" key="5">
    <source>
        <dbReference type="EMBL" id="OQN98465.1"/>
    </source>
</evidence>
<sequence>MTDAGPAHIGQLYARKYFDESPTWSVWNLLTAKDVFALREEPGFEGQDLYFMLNHPIQYAYLCGLVVGFGLASAKGADKYAILELDDGSGWTIEVKIPRQSGEVNGAFGDTPETMIDNVKVGVDMGIASLYLEKRPVRVGSVVRVKGTITKFRERQIELKRLFLVDSTEEEVRFWSRLTKHRRDVLSKPWVFTAEQQAKADAKAAAVQQRARDKVRHERRADAKLLAREARDKAKQDVLDKQRRAVLNAGALAGSEIIRAPWEQPVKKP</sequence>
<dbReference type="STRING" id="1507870.A0A1V8SH46"/>
<feature type="domain" description="CST complex subunit Stn1 N-terminal" evidence="4">
    <location>
        <begin position="47"/>
        <end position="100"/>
    </location>
</feature>
<dbReference type="OrthoDB" id="77828at2759"/>
<keyword evidence="6" id="KW-1185">Reference proteome</keyword>
<evidence type="ECO:0000259" key="4">
    <source>
        <dbReference type="Pfam" id="PF10451"/>
    </source>
</evidence>
<dbReference type="Gene3D" id="2.40.50.140">
    <property type="entry name" value="Nucleic acid-binding proteins"/>
    <property type="match status" value="1"/>
</dbReference>
<dbReference type="CDD" id="cd03524">
    <property type="entry name" value="RPA2_OBF_family"/>
    <property type="match status" value="1"/>
</dbReference>
<evidence type="ECO:0000256" key="2">
    <source>
        <dbReference type="ARBA" id="ARBA00022454"/>
    </source>
</evidence>
<gene>
    <name evidence="5" type="ORF">B0A48_15735</name>
</gene>
<reference evidence="6" key="1">
    <citation type="submission" date="2017-03" db="EMBL/GenBank/DDBJ databases">
        <title>Genomes of endolithic fungi from Antarctica.</title>
        <authorList>
            <person name="Coleine C."/>
            <person name="Masonjones S."/>
            <person name="Stajich J.E."/>
        </authorList>
    </citation>
    <scope>NUCLEOTIDE SEQUENCE [LARGE SCALE GENOMIC DNA]</scope>
    <source>
        <strain evidence="6">CCFEE 5527</strain>
    </source>
</reference>
<dbReference type="EMBL" id="NAJO01000046">
    <property type="protein sequence ID" value="OQN98465.1"/>
    <property type="molecule type" value="Genomic_DNA"/>
</dbReference>
<proteinExistence type="predicted"/>
<name>A0A1V8SH46_9PEZI</name>